<evidence type="ECO:0000256" key="5">
    <source>
        <dbReference type="ARBA" id="ARBA00023180"/>
    </source>
</evidence>
<dbReference type="PROSITE" id="PS00131">
    <property type="entry name" value="CARBOXYPEPT_SER_SER"/>
    <property type="match status" value="1"/>
</dbReference>
<protein>
    <submittedName>
        <fullName evidence="8">Carboxypeptidase</fullName>
    </submittedName>
</protein>
<dbReference type="GO" id="GO:0006508">
    <property type="term" value="P:proteolysis"/>
    <property type="evidence" value="ECO:0007669"/>
    <property type="project" value="UniProtKB-KW"/>
</dbReference>
<feature type="chain" id="PRO_5018548263" evidence="7">
    <location>
        <begin position="21"/>
        <end position="506"/>
    </location>
</feature>
<evidence type="ECO:0000256" key="3">
    <source>
        <dbReference type="ARBA" id="ARBA00022729"/>
    </source>
</evidence>
<dbReference type="InterPro" id="IPR001563">
    <property type="entry name" value="Peptidase_S10"/>
</dbReference>
<dbReference type="Proteomes" id="UP000287687">
    <property type="component" value="Unassembled WGS sequence"/>
</dbReference>
<reference evidence="8 9" key="1">
    <citation type="submission" date="2019-01" db="EMBL/GenBank/DDBJ databases">
        <title>The draft genome of Rhizobium sp. 24NR.</title>
        <authorList>
            <person name="Liu L."/>
            <person name="Liang L."/>
            <person name="Shi S."/>
            <person name="Xu L."/>
            <person name="Wang X."/>
            <person name="Li L."/>
            <person name="Zhang X."/>
        </authorList>
    </citation>
    <scope>NUCLEOTIDE SEQUENCE [LARGE SCALE GENOMIC DNA]</scope>
    <source>
        <strain evidence="8 9">24NR</strain>
    </source>
</reference>
<dbReference type="PANTHER" id="PTHR11802:SF3">
    <property type="entry name" value="RETINOID-INDUCIBLE SERINE CARBOXYPEPTIDASE"/>
    <property type="match status" value="1"/>
</dbReference>
<accession>A0A3S3SJ70</accession>
<keyword evidence="3 7" id="KW-0732">Signal</keyword>
<comment type="caution">
    <text evidence="8">The sequence shown here is derived from an EMBL/GenBank/DDBJ whole genome shotgun (WGS) entry which is preliminary data.</text>
</comment>
<evidence type="ECO:0000256" key="4">
    <source>
        <dbReference type="ARBA" id="ARBA00022801"/>
    </source>
</evidence>
<keyword evidence="1 8" id="KW-0121">Carboxypeptidase</keyword>
<evidence type="ECO:0000256" key="7">
    <source>
        <dbReference type="SAM" id="SignalP"/>
    </source>
</evidence>
<dbReference type="OrthoDB" id="9770107at2"/>
<dbReference type="Gene3D" id="3.40.50.1820">
    <property type="entry name" value="alpha/beta hydrolase"/>
    <property type="match status" value="2"/>
</dbReference>
<feature type="compositionally biased region" description="Basic and acidic residues" evidence="6">
    <location>
        <begin position="23"/>
        <end position="38"/>
    </location>
</feature>
<evidence type="ECO:0000256" key="2">
    <source>
        <dbReference type="ARBA" id="ARBA00022670"/>
    </source>
</evidence>
<evidence type="ECO:0000313" key="9">
    <source>
        <dbReference type="Proteomes" id="UP000287687"/>
    </source>
</evidence>
<dbReference type="AlphaFoldDB" id="A0A3S3SJ70"/>
<feature type="region of interest" description="Disordered" evidence="6">
    <location>
        <begin position="21"/>
        <end position="40"/>
    </location>
</feature>
<organism evidence="8 9">
    <name type="scientific">Neorhizobium lilium</name>
    <dbReference type="NCBI Taxonomy" id="2503024"/>
    <lineage>
        <taxon>Bacteria</taxon>
        <taxon>Pseudomonadati</taxon>
        <taxon>Pseudomonadota</taxon>
        <taxon>Alphaproteobacteria</taxon>
        <taxon>Hyphomicrobiales</taxon>
        <taxon>Rhizobiaceae</taxon>
        <taxon>Rhizobium/Agrobacterium group</taxon>
        <taxon>Neorhizobium</taxon>
    </lineage>
</organism>
<dbReference type="InterPro" id="IPR029058">
    <property type="entry name" value="AB_hydrolase_fold"/>
</dbReference>
<evidence type="ECO:0000256" key="6">
    <source>
        <dbReference type="SAM" id="MobiDB-lite"/>
    </source>
</evidence>
<feature type="signal peptide" evidence="7">
    <location>
        <begin position="1"/>
        <end position="20"/>
    </location>
</feature>
<keyword evidence="9" id="KW-1185">Reference proteome</keyword>
<keyword evidence="4" id="KW-0378">Hydrolase</keyword>
<dbReference type="InterPro" id="IPR018202">
    <property type="entry name" value="Ser_caboxypep_ser_AS"/>
</dbReference>
<evidence type="ECO:0000313" key="8">
    <source>
        <dbReference type="EMBL" id="RWX81796.1"/>
    </source>
</evidence>
<dbReference type="GO" id="GO:0004185">
    <property type="term" value="F:serine-type carboxypeptidase activity"/>
    <property type="evidence" value="ECO:0007669"/>
    <property type="project" value="InterPro"/>
</dbReference>
<keyword evidence="2" id="KW-0645">Protease</keyword>
<gene>
    <name evidence="8" type="ORF">EPK99_05975</name>
</gene>
<name>A0A3S3SJ70_9HYPH</name>
<dbReference type="EMBL" id="SBIP01000001">
    <property type="protein sequence ID" value="RWX81796.1"/>
    <property type="molecule type" value="Genomic_DNA"/>
</dbReference>
<dbReference type="Pfam" id="PF00450">
    <property type="entry name" value="Peptidase_S10"/>
    <property type="match status" value="1"/>
</dbReference>
<dbReference type="PANTHER" id="PTHR11802">
    <property type="entry name" value="SERINE PROTEASE FAMILY S10 SERINE CARBOXYPEPTIDASE"/>
    <property type="match status" value="1"/>
</dbReference>
<dbReference type="SUPFAM" id="SSF53474">
    <property type="entry name" value="alpha/beta-Hydrolases"/>
    <property type="match status" value="1"/>
</dbReference>
<evidence type="ECO:0000256" key="1">
    <source>
        <dbReference type="ARBA" id="ARBA00022645"/>
    </source>
</evidence>
<proteinExistence type="predicted"/>
<keyword evidence="5" id="KW-0325">Glycoprotein</keyword>
<sequence length="506" mass="54690">MRFVSTCLALSLALFHPAAAQQHDGEARGKPSNSEEHQPAGSLFSLIPADATTDHVLKTPARDLAYTATAGTLDLLGQDGNRTAKIFYTAYVAKDSSPDRPVSFVFNGGPGAASAYLHLGLVGPKILEFGKNGNDGTEPVLRENPDSWLPFTDLVFIDPVGTGWSRAANDDAAKAFYGVRQDAESLAKVISLYVQKNNRVASPKYLVGESYGGFRAPKVAVSLKNTQGMLVSGIVMLSPLLEGRFLANSDDPLSAALQLPSIAAAKLDREGRFSSDVLKDAEAFALRDYLPALAGAAPEGPDADALYGRISDLTGIPRDSVALSRGFVGDLYVKQMAGQGKVVSPYDAAYAVPDAYPEDAYARNDDPILDGYTRAYGSAFVGYARSELNFASDMTYNLLNEDVNRRWEWNGSRGGDARSLASVSTDLRDLLSVTPRFHLMVAHGYSDALTPYGASRYVIEHLPPALAKERATLKIYPGGHMFYTRPDSRRAFATDVQEFYREKTSD</sequence>
<dbReference type="RefSeq" id="WP_128442013.1">
    <property type="nucleotide sequence ID" value="NZ_SBIP01000001.1"/>
</dbReference>